<dbReference type="Proteomes" id="UP000663828">
    <property type="component" value="Unassembled WGS sequence"/>
</dbReference>
<dbReference type="Gene3D" id="3.30.710.10">
    <property type="entry name" value="Potassium Channel Kv1.1, Chain A"/>
    <property type="match status" value="1"/>
</dbReference>
<comment type="caution">
    <text evidence="5">The sequence shown here is derived from an EMBL/GenBank/DDBJ whole genome shotgun (WGS) entry which is preliminary data.</text>
</comment>
<feature type="domain" description="SKP1 component POZ" evidence="4">
    <location>
        <begin position="16"/>
        <end position="74"/>
    </location>
</feature>
<feature type="region of interest" description="Disordered" evidence="3">
    <location>
        <begin position="156"/>
        <end position="183"/>
    </location>
</feature>
<evidence type="ECO:0000313" key="6">
    <source>
        <dbReference type="EMBL" id="CAF1160918.1"/>
    </source>
</evidence>
<name>A0A814GNQ5_ADIRI</name>
<feature type="compositionally biased region" description="Low complexity" evidence="3">
    <location>
        <begin position="162"/>
        <end position="174"/>
    </location>
</feature>
<dbReference type="EMBL" id="CAJNOJ010000061">
    <property type="protein sequence ID" value="CAF0998996.1"/>
    <property type="molecule type" value="Genomic_DNA"/>
</dbReference>
<evidence type="ECO:0000313" key="7">
    <source>
        <dbReference type="Proteomes" id="UP000663828"/>
    </source>
</evidence>
<reference evidence="5" key="1">
    <citation type="submission" date="2021-02" db="EMBL/GenBank/DDBJ databases">
        <authorList>
            <person name="Nowell W R."/>
        </authorList>
    </citation>
    <scope>NUCLEOTIDE SEQUENCE</scope>
</reference>
<evidence type="ECO:0000256" key="1">
    <source>
        <dbReference type="ARBA" id="ARBA00009993"/>
    </source>
</evidence>
<organism evidence="5 8">
    <name type="scientific">Adineta ricciae</name>
    <name type="common">Rotifer</name>
    <dbReference type="NCBI Taxonomy" id="249248"/>
    <lineage>
        <taxon>Eukaryota</taxon>
        <taxon>Metazoa</taxon>
        <taxon>Spiralia</taxon>
        <taxon>Gnathifera</taxon>
        <taxon>Rotifera</taxon>
        <taxon>Eurotatoria</taxon>
        <taxon>Bdelloidea</taxon>
        <taxon>Adinetida</taxon>
        <taxon>Adinetidae</taxon>
        <taxon>Adineta</taxon>
    </lineage>
</organism>
<dbReference type="InterPro" id="IPR016073">
    <property type="entry name" value="Skp1_comp_POZ"/>
</dbReference>
<dbReference type="SUPFAM" id="SSF54695">
    <property type="entry name" value="POZ domain"/>
    <property type="match status" value="1"/>
</dbReference>
<dbReference type="OrthoDB" id="2342932at2759"/>
<dbReference type="InterPro" id="IPR036296">
    <property type="entry name" value="SKP1-like_dim_sf"/>
</dbReference>
<dbReference type="PANTHER" id="PTHR11165">
    <property type="entry name" value="SKP1"/>
    <property type="match status" value="1"/>
</dbReference>
<keyword evidence="2" id="KW-0833">Ubl conjugation pathway</keyword>
<dbReference type="Proteomes" id="UP000663852">
    <property type="component" value="Unassembled WGS sequence"/>
</dbReference>
<keyword evidence="7" id="KW-1185">Reference proteome</keyword>
<dbReference type="InterPro" id="IPR016897">
    <property type="entry name" value="SKP1"/>
</dbReference>
<dbReference type="InterPro" id="IPR001232">
    <property type="entry name" value="SKP1-like"/>
</dbReference>
<evidence type="ECO:0000256" key="3">
    <source>
        <dbReference type="SAM" id="MobiDB-lite"/>
    </source>
</evidence>
<proteinExistence type="inferred from homology"/>
<dbReference type="InterPro" id="IPR011333">
    <property type="entry name" value="SKP1/BTB/POZ_sf"/>
</dbReference>
<accession>A0A814GNQ5</accession>
<evidence type="ECO:0000313" key="8">
    <source>
        <dbReference type="Proteomes" id="UP000663852"/>
    </source>
</evidence>
<dbReference type="SMART" id="SM00512">
    <property type="entry name" value="Skp1"/>
    <property type="match status" value="1"/>
</dbReference>
<gene>
    <name evidence="5" type="ORF">EDS130_LOCUS14785</name>
    <name evidence="6" type="ORF">XAT740_LOCUS21476</name>
</gene>
<dbReference type="Pfam" id="PF03931">
    <property type="entry name" value="Skp1_POZ"/>
    <property type="match status" value="1"/>
</dbReference>
<dbReference type="EMBL" id="CAJNOR010001542">
    <property type="protein sequence ID" value="CAF1160918.1"/>
    <property type="molecule type" value="Genomic_DNA"/>
</dbReference>
<sequence length="183" mass="19799">MATADETQSTPLRIYKLKASDDQIFQVDENVIEQLSTVKELRQTSNTGDAPIPLIAVSATMLEQVIEFYNHHKNESQAPAIGNDNGTNGNANEQKKFDSTSEWNLNFMKQFTVADGTLFEIITVANYLGAKSLLEVALKTIVGLASKDQQKTHALFDTSCGSPAQASSAPSSKKNSSDTAPSN</sequence>
<dbReference type="SUPFAM" id="SSF81382">
    <property type="entry name" value="Skp1 dimerisation domain-like"/>
    <property type="match status" value="1"/>
</dbReference>
<comment type="similarity">
    <text evidence="1">Belongs to the SKP1 family.</text>
</comment>
<protein>
    <recommendedName>
        <fullName evidence="4">SKP1 component POZ domain-containing protein</fullName>
    </recommendedName>
</protein>
<dbReference type="GO" id="GO:0006511">
    <property type="term" value="P:ubiquitin-dependent protein catabolic process"/>
    <property type="evidence" value="ECO:0007669"/>
    <property type="project" value="InterPro"/>
</dbReference>
<evidence type="ECO:0000256" key="2">
    <source>
        <dbReference type="ARBA" id="ARBA00022786"/>
    </source>
</evidence>
<evidence type="ECO:0000259" key="4">
    <source>
        <dbReference type="Pfam" id="PF03931"/>
    </source>
</evidence>
<dbReference type="AlphaFoldDB" id="A0A814GNQ5"/>
<evidence type="ECO:0000313" key="5">
    <source>
        <dbReference type="EMBL" id="CAF0998996.1"/>
    </source>
</evidence>